<feature type="chain" id="PRO_5035801154" description="Fibrinogen C-terminal domain-containing protein" evidence="5">
    <location>
        <begin position="24"/>
        <end position="435"/>
    </location>
</feature>
<accession>A0A8T2PCB4</accession>
<dbReference type="Gene3D" id="3.90.215.10">
    <property type="entry name" value="Gamma Fibrinogen, chain A, domain 1"/>
    <property type="match status" value="1"/>
</dbReference>
<evidence type="ECO:0000256" key="4">
    <source>
        <dbReference type="ARBA" id="ARBA00023180"/>
    </source>
</evidence>
<protein>
    <recommendedName>
        <fullName evidence="6">Fibrinogen C-terminal domain-containing protein</fullName>
    </recommendedName>
</protein>
<dbReference type="GO" id="GO:0034116">
    <property type="term" value="P:positive regulation of heterotypic cell-cell adhesion"/>
    <property type="evidence" value="ECO:0007669"/>
    <property type="project" value="TreeGrafter"/>
</dbReference>
<dbReference type="PROSITE" id="PS51406">
    <property type="entry name" value="FIBRINOGEN_C_2"/>
    <property type="match status" value="1"/>
</dbReference>
<feature type="domain" description="Fibrinogen C-terminal" evidence="6">
    <location>
        <begin position="212"/>
        <end position="429"/>
    </location>
</feature>
<dbReference type="SUPFAM" id="SSF56496">
    <property type="entry name" value="Fibrinogen C-terminal domain-like"/>
    <property type="match status" value="1"/>
</dbReference>
<keyword evidence="8" id="KW-1185">Reference proteome</keyword>
<dbReference type="PANTHER" id="PTHR47221:SF5">
    <property type="entry name" value="FIBRINOGEN C-TERMINAL DOMAIN-CONTAINING PROTEIN"/>
    <property type="match status" value="1"/>
</dbReference>
<comment type="subcellular location">
    <subcellularLocation>
        <location evidence="1">Secreted</location>
    </subcellularLocation>
</comment>
<keyword evidence="3" id="KW-1015">Disulfide bond</keyword>
<dbReference type="InterPro" id="IPR002181">
    <property type="entry name" value="Fibrinogen_a/b/g_C_dom"/>
</dbReference>
<dbReference type="CDD" id="cd00087">
    <property type="entry name" value="FReD"/>
    <property type="match status" value="1"/>
</dbReference>
<comment type="caution">
    <text evidence="7">The sequence shown here is derived from an EMBL/GenBank/DDBJ whole genome shotgun (WGS) entry which is preliminary data.</text>
</comment>
<name>A0A8T2PCB4_9TELE</name>
<dbReference type="AlphaFoldDB" id="A0A8T2PCB4"/>
<dbReference type="Proteomes" id="UP000824540">
    <property type="component" value="Unassembled WGS sequence"/>
</dbReference>
<dbReference type="GO" id="GO:0005201">
    <property type="term" value="F:extracellular matrix structural constituent"/>
    <property type="evidence" value="ECO:0007669"/>
    <property type="project" value="TreeGrafter"/>
</dbReference>
<proteinExistence type="predicted"/>
<feature type="signal peptide" evidence="5">
    <location>
        <begin position="1"/>
        <end position="23"/>
    </location>
</feature>
<evidence type="ECO:0000313" key="7">
    <source>
        <dbReference type="EMBL" id="KAG9351023.1"/>
    </source>
</evidence>
<dbReference type="GO" id="GO:0030674">
    <property type="term" value="F:protein-macromolecule adaptor activity"/>
    <property type="evidence" value="ECO:0007669"/>
    <property type="project" value="TreeGrafter"/>
</dbReference>
<dbReference type="InterPro" id="IPR036056">
    <property type="entry name" value="Fibrinogen-like_C"/>
</dbReference>
<sequence length="435" mass="49622">MIVRIVPKMRLVSLLLLIVSSCAFCTKEVKEEEPTPAEETAETKSRFAMLDDVRLLATGLLQLGQSLKEFVHKTKGQINDIFQKLNIFDRSFNQLSVVTSEIKEGEEELKKTTSYLKTNNEEIKNLSMEIYSKINNVIRERDELQSKVWGLEERLRGLSQSVHNTDQLTEISVLKDVITAQERSITDLLTAVKEQHEQLNFQKTKIKSLEDKLNLDAFQDTAEQKPAFNPDASKLFEYLTNNSTNTTFGTNGGASMVIQRRQDGSVDFDQIWEKYENGFGDLEGDFWLGLKKIYSVASQSDTVLQIELEDWKGEKRSVEYQFSLEGPASHYTLHLTHLSGNLHNAMANHTGMKFSTRDSDNDNNKDINCAQTYTGGWWFNACGDTNLNGNYIWVKPRGRTERRRGLYWKSERGNSYSLKSTQISIQHAPDVSGFP</sequence>
<keyword evidence="2" id="KW-0964">Secreted</keyword>
<dbReference type="SMART" id="SM00186">
    <property type="entry name" value="FBG"/>
    <property type="match status" value="1"/>
</dbReference>
<keyword evidence="5" id="KW-0732">Signal</keyword>
<gene>
    <name evidence="7" type="ORF">JZ751_024912</name>
</gene>
<dbReference type="OrthoDB" id="8866652at2759"/>
<organism evidence="7 8">
    <name type="scientific">Albula glossodonta</name>
    <name type="common">roundjaw bonefish</name>
    <dbReference type="NCBI Taxonomy" id="121402"/>
    <lineage>
        <taxon>Eukaryota</taxon>
        <taxon>Metazoa</taxon>
        <taxon>Chordata</taxon>
        <taxon>Craniata</taxon>
        <taxon>Vertebrata</taxon>
        <taxon>Euteleostomi</taxon>
        <taxon>Actinopterygii</taxon>
        <taxon>Neopterygii</taxon>
        <taxon>Teleostei</taxon>
        <taxon>Albuliformes</taxon>
        <taxon>Albulidae</taxon>
        <taxon>Albula</taxon>
    </lineage>
</organism>
<evidence type="ECO:0000256" key="1">
    <source>
        <dbReference type="ARBA" id="ARBA00004613"/>
    </source>
</evidence>
<evidence type="ECO:0000259" key="6">
    <source>
        <dbReference type="PROSITE" id="PS51406"/>
    </source>
</evidence>
<dbReference type="GO" id="GO:0072377">
    <property type="term" value="P:blood coagulation, common pathway"/>
    <property type="evidence" value="ECO:0007669"/>
    <property type="project" value="TreeGrafter"/>
</dbReference>
<dbReference type="GO" id="GO:0042730">
    <property type="term" value="P:fibrinolysis"/>
    <property type="evidence" value="ECO:0007669"/>
    <property type="project" value="TreeGrafter"/>
</dbReference>
<dbReference type="PROSITE" id="PS51257">
    <property type="entry name" value="PROKAR_LIPOPROTEIN"/>
    <property type="match status" value="1"/>
</dbReference>
<dbReference type="InterPro" id="IPR014716">
    <property type="entry name" value="Fibrinogen_a/b/g_C_1"/>
</dbReference>
<dbReference type="GO" id="GO:0005577">
    <property type="term" value="C:fibrinogen complex"/>
    <property type="evidence" value="ECO:0007669"/>
    <property type="project" value="TreeGrafter"/>
</dbReference>
<reference evidence="7" key="1">
    <citation type="thesis" date="2021" institute="BYU ScholarsArchive" country="Provo, UT, USA">
        <title>Applications of and Algorithms for Genome Assembly and Genomic Analyses with an Emphasis on Marine Teleosts.</title>
        <authorList>
            <person name="Pickett B.D."/>
        </authorList>
    </citation>
    <scope>NUCLEOTIDE SEQUENCE</scope>
    <source>
        <strain evidence="7">HI-2016</strain>
    </source>
</reference>
<dbReference type="Pfam" id="PF00147">
    <property type="entry name" value="Fibrinogen_C"/>
    <property type="match status" value="1"/>
</dbReference>
<dbReference type="GO" id="GO:0070527">
    <property type="term" value="P:platelet aggregation"/>
    <property type="evidence" value="ECO:0007669"/>
    <property type="project" value="TreeGrafter"/>
</dbReference>
<keyword evidence="4" id="KW-0325">Glycoprotein</keyword>
<evidence type="ECO:0000256" key="2">
    <source>
        <dbReference type="ARBA" id="ARBA00022525"/>
    </source>
</evidence>
<evidence type="ECO:0000256" key="5">
    <source>
        <dbReference type="SAM" id="SignalP"/>
    </source>
</evidence>
<dbReference type="InterPro" id="IPR037579">
    <property type="entry name" value="FIB_ANG-like"/>
</dbReference>
<evidence type="ECO:0000313" key="8">
    <source>
        <dbReference type="Proteomes" id="UP000824540"/>
    </source>
</evidence>
<dbReference type="PANTHER" id="PTHR47221">
    <property type="entry name" value="FIBRINOGEN ALPHA CHAIN"/>
    <property type="match status" value="1"/>
</dbReference>
<dbReference type="EMBL" id="JAFBMS010000007">
    <property type="protein sequence ID" value="KAG9351023.1"/>
    <property type="molecule type" value="Genomic_DNA"/>
</dbReference>
<evidence type="ECO:0000256" key="3">
    <source>
        <dbReference type="ARBA" id="ARBA00023157"/>
    </source>
</evidence>